<evidence type="ECO:0000313" key="5">
    <source>
        <dbReference type="Proteomes" id="UP000199309"/>
    </source>
</evidence>
<dbReference type="SUPFAM" id="SSF46689">
    <property type="entry name" value="Homeodomain-like"/>
    <property type="match status" value="1"/>
</dbReference>
<evidence type="ECO:0000256" key="1">
    <source>
        <dbReference type="ARBA" id="ARBA00023125"/>
    </source>
</evidence>
<dbReference type="InterPro" id="IPR001647">
    <property type="entry name" value="HTH_TetR"/>
</dbReference>
<dbReference type="Gene3D" id="1.10.357.10">
    <property type="entry name" value="Tetracycline Repressor, domain 2"/>
    <property type="match status" value="1"/>
</dbReference>
<dbReference type="PANTHER" id="PTHR43479:SF11">
    <property type="entry name" value="ACREF_ENVCD OPERON REPRESSOR-RELATED"/>
    <property type="match status" value="1"/>
</dbReference>
<dbReference type="STRING" id="349095.SAMN05660299_00755"/>
<dbReference type="Pfam" id="PF00440">
    <property type="entry name" value="TetR_N"/>
    <property type="match status" value="1"/>
</dbReference>
<dbReference type="AlphaFoldDB" id="A0A1G9SKX4"/>
<dbReference type="PRINTS" id="PR00455">
    <property type="entry name" value="HTHTETR"/>
</dbReference>
<dbReference type="PROSITE" id="PS50977">
    <property type="entry name" value="HTH_TETR_2"/>
    <property type="match status" value="1"/>
</dbReference>
<protein>
    <submittedName>
        <fullName evidence="4">Transcriptional regulator, TetR family</fullName>
    </submittedName>
</protein>
<accession>A0A1G9SKX4</accession>
<dbReference type="PANTHER" id="PTHR43479">
    <property type="entry name" value="ACREF/ENVCD OPERON REPRESSOR-RELATED"/>
    <property type="match status" value="1"/>
</dbReference>
<dbReference type="GO" id="GO:0003677">
    <property type="term" value="F:DNA binding"/>
    <property type="evidence" value="ECO:0007669"/>
    <property type="project" value="UniProtKB-UniRule"/>
</dbReference>
<feature type="DNA-binding region" description="H-T-H motif" evidence="2">
    <location>
        <begin position="32"/>
        <end position="51"/>
    </location>
</feature>
<keyword evidence="5" id="KW-1185">Reference proteome</keyword>
<gene>
    <name evidence="4" type="ORF">SAMN05660299_00755</name>
</gene>
<evidence type="ECO:0000313" key="4">
    <source>
        <dbReference type="EMBL" id="SDM35920.1"/>
    </source>
</evidence>
<dbReference type="InterPro" id="IPR009057">
    <property type="entry name" value="Homeodomain-like_sf"/>
</dbReference>
<dbReference type="EMBL" id="FNHQ01000005">
    <property type="protein sequence ID" value="SDM35920.1"/>
    <property type="molecule type" value="Genomic_DNA"/>
</dbReference>
<organism evidence="4 5">
    <name type="scientific">Megasphaera paucivorans</name>
    <dbReference type="NCBI Taxonomy" id="349095"/>
    <lineage>
        <taxon>Bacteria</taxon>
        <taxon>Bacillati</taxon>
        <taxon>Bacillota</taxon>
        <taxon>Negativicutes</taxon>
        <taxon>Veillonellales</taxon>
        <taxon>Veillonellaceae</taxon>
        <taxon>Megasphaera</taxon>
    </lineage>
</organism>
<dbReference type="RefSeq" id="WP_176762856.1">
    <property type="nucleotide sequence ID" value="NZ_FNHQ01000005.1"/>
</dbReference>
<dbReference type="Proteomes" id="UP000199309">
    <property type="component" value="Unassembled WGS sequence"/>
</dbReference>
<feature type="domain" description="HTH tetR-type" evidence="3">
    <location>
        <begin position="9"/>
        <end position="69"/>
    </location>
</feature>
<evidence type="ECO:0000259" key="3">
    <source>
        <dbReference type="PROSITE" id="PS50977"/>
    </source>
</evidence>
<name>A0A1G9SKX4_9FIRM</name>
<evidence type="ECO:0000256" key="2">
    <source>
        <dbReference type="PROSITE-ProRule" id="PRU00335"/>
    </source>
</evidence>
<dbReference type="InterPro" id="IPR050624">
    <property type="entry name" value="HTH-type_Tx_Regulator"/>
</dbReference>
<proteinExistence type="predicted"/>
<sequence>MTRIRKNPLERRQELIDIAMECFCTKGYEATMVQDICNKADVAKGTFFYYFPTKDDVLKAIFEHWTQVFIDSYSRQVKTADAVQKLQLFLKIFGIETPIDHLMNKLSEENRYDILLRFWTQCMSVSFNQLLNDVITQGMAEGSMQVAHTEECLDFFWGIMDAMWPEGKQNIITEKSITIREQIAGQLIEMLFGMKAGSLVHFEDAK</sequence>
<keyword evidence="1 2" id="KW-0238">DNA-binding</keyword>
<reference evidence="4 5" key="1">
    <citation type="submission" date="2016-10" db="EMBL/GenBank/DDBJ databases">
        <authorList>
            <person name="de Groot N.N."/>
        </authorList>
    </citation>
    <scope>NUCLEOTIDE SEQUENCE [LARGE SCALE GENOMIC DNA]</scope>
    <source>
        <strain evidence="4 5">DSM 16981</strain>
    </source>
</reference>